<dbReference type="InterPro" id="IPR001763">
    <property type="entry name" value="Rhodanese-like_dom"/>
</dbReference>
<evidence type="ECO:0000313" key="2">
    <source>
        <dbReference type="EMBL" id="GAE28315.1"/>
    </source>
</evidence>
<dbReference type="InterPro" id="IPR036873">
    <property type="entry name" value="Rhodanese-like_dom_sf"/>
</dbReference>
<dbReference type="Proteomes" id="UP000018890">
    <property type="component" value="Unassembled WGS sequence"/>
</dbReference>
<name>W4Q8K3_9BACI</name>
<sequence>MMRKYLLPLSFIVVIVISIVIVVNPFQTATLEEDPISQKWDDINQEEVLMEVGNEYVEVVDLREVELYKEGHISGAINIPYEEFQDRYNELNQEKRIILICHTGRMGVESADFLVEKGFDKVANFGGGMAVWDGPLSTE</sequence>
<organism evidence="2 3">
    <name type="scientific">Halalkalibacter wakoensis JCM 9140</name>
    <dbReference type="NCBI Taxonomy" id="1236970"/>
    <lineage>
        <taxon>Bacteria</taxon>
        <taxon>Bacillati</taxon>
        <taxon>Bacillota</taxon>
        <taxon>Bacilli</taxon>
        <taxon>Bacillales</taxon>
        <taxon>Bacillaceae</taxon>
        <taxon>Halalkalibacter</taxon>
    </lineage>
</organism>
<dbReference type="PROSITE" id="PS50206">
    <property type="entry name" value="RHODANESE_3"/>
    <property type="match status" value="1"/>
</dbReference>
<dbReference type="AlphaFoldDB" id="W4Q8K3"/>
<dbReference type="SMART" id="SM00450">
    <property type="entry name" value="RHOD"/>
    <property type="match status" value="1"/>
</dbReference>
<gene>
    <name evidence="2" type="ORF">JCM9140_4532</name>
</gene>
<feature type="domain" description="Rhodanese" evidence="1">
    <location>
        <begin position="59"/>
        <end position="138"/>
    </location>
</feature>
<dbReference type="PANTHER" id="PTHR43031">
    <property type="entry name" value="FAD-DEPENDENT OXIDOREDUCTASE"/>
    <property type="match status" value="1"/>
</dbReference>
<evidence type="ECO:0000313" key="3">
    <source>
        <dbReference type="Proteomes" id="UP000018890"/>
    </source>
</evidence>
<proteinExistence type="predicted"/>
<dbReference type="Pfam" id="PF00581">
    <property type="entry name" value="Rhodanese"/>
    <property type="match status" value="1"/>
</dbReference>
<protein>
    <submittedName>
        <fullName evidence="2">Rhodanese-like domain protein</fullName>
    </submittedName>
</protein>
<comment type="caution">
    <text evidence="2">The sequence shown here is derived from an EMBL/GenBank/DDBJ whole genome shotgun (WGS) entry which is preliminary data.</text>
</comment>
<dbReference type="InterPro" id="IPR050229">
    <property type="entry name" value="GlpE_sulfurtransferase"/>
</dbReference>
<dbReference type="EMBL" id="BAUT01000096">
    <property type="protein sequence ID" value="GAE28315.1"/>
    <property type="molecule type" value="Genomic_DNA"/>
</dbReference>
<dbReference type="STRING" id="1236970.JCM9140_4532"/>
<dbReference type="RefSeq" id="WP_235715420.1">
    <property type="nucleotide sequence ID" value="NZ_BAUT01000096.1"/>
</dbReference>
<dbReference type="CDD" id="cd00158">
    <property type="entry name" value="RHOD"/>
    <property type="match status" value="1"/>
</dbReference>
<accession>W4Q8K3</accession>
<dbReference type="Gene3D" id="3.40.250.10">
    <property type="entry name" value="Rhodanese-like domain"/>
    <property type="match status" value="1"/>
</dbReference>
<reference evidence="2" key="1">
    <citation type="journal article" date="2014" name="Genome Announc.">
        <title>Draft Genome Sequences of Three Alkaliphilic Bacillus Strains, Bacillus wakoensis JCM 9140T, Bacillus akibai JCM 9157T, and Bacillus hemicellulosilyticus JCM 9152T.</title>
        <authorList>
            <person name="Yuki M."/>
            <person name="Oshima K."/>
            <person name="Suda W."/>
            <person name="Oshida Y."/>
            <person name="Kitamura K."/>
            <person name="Iida T."/>
            <person name="Hattori M."/>
            <person name="Ohkuma M."/>
        </authorList>
    </citation>
    <scope>NUCLEOTIDE SEQUENCE [LARGE SCALE GENOMIC DNA]</scope>
    <source>
        <strain evidence="2">JCM 9140</strain>
    </source>
</reference>
<keyword evidence="3" id="KW-1185">Reference proteome</keyword>
<evidence type="ECO:0000259" key="1">
    <source>
        <dbReference type="PROSITE" id="PS50206"/>
    </source>
</evidence>
<dbReference type="SUPFAM" id="SSF52821">
    <property type="entry name" value="Rhodanese/Cell cycle control phosphatase"/>
    <property type="match status" value="1"/>
</dbReference>
<dbReference type="PANTHER" id="PTHR43031:SF1">
    <property type="entry name" value="PYRIDINE NUCLEOTIDE-DISULPHIDE OXIDOREDUCTASE"/>
    <property type="match status" value="1"/>
</dbReference>